<gene>
    <name evidence="1" type="ORF">J07HQW2_03406</name>
</gene>
<dbReference type="HOGENOM" id="CLU_2597641_0_0_2"/>
<protein>
    <submittedName>
        <fullName evidence="1">Uncharacterized protein</fullName>
    </submittedName>
</protein>
<dbReference type="EMBL" id="KE356561">
    <property type="protein sequence ID" value="ERG96922.1"/>
    <property type="molecule type" value="Genomic_DNA"/>
</dbReference>
<dbReference type="eggNOG" id="arCOG04745">
    <property type="taxonomic scope" value="Archaea"/>
</dbReference>
<evidence type="ECO:0000313" key="1">
    <source>
        <dbReference type="EMBL" id="ERG96922.1"/>
    </source>
</evidence>
<reference evidence="1 2" key="1">
    <citation type="journal article" date="2013" name="PLoS ONE">
        <title>Assembly-driven community genomics of a hypersaline microbial ecosystem.</title>
        <authorList>
            <person name="Podell S."/>
            <person name="Ugalde J.A."/>
            <person name="Narasingarao P."/>
            <person name="Banfield J.F."/>
            <person name="Heidelberg K.B."/>
            <person name="Allen E.E."/>
        </authorList>
    </citation>
    <scope>NUCLEOTIDE SEQUENCE [LARGE SCALE GENOMIC DNA]</scope>
    <source>
        <strain evidence="2">J07HQW2</strain>
    </source>
</reference>
<proteinExistence type="predicted"/>
<name>U1PT09_9EURY</name>
<dbReference type="AlphaFoldDB" id="U1PT09"/>
<sequence>MQEPTPATEWSDSPWSITAAEELLQDVINTIAVCVMNHEESVRRITIPNASSDAVIDIVIETTTGFDMRNYYRRLVDEL</sequence>
<dbReference type="Proteomes" id="UP000030710">
    <property type="component" value="Unassembled WGS sequence"/>
</dbReference>
<accession>U1PT09</accession>
<organism evidence="1 2">
    <name type="scientific">Haloquadratum walsbyi J07HQW2</name>
    <dbReference type="NCBI Taxonomy" id="1238425"/>
    <lineage>
        <taxon>Archaea</taxon>
        <taxon>Methanobacteriati</taxon>
        <taxon>Methanobacteriota</taxon>
        <taxon>Stenosarchaea group</taxon>
        <taxon>Halobacteria</taxon>
        <taxon>Halobacteriales</taxon>
        <taxon>Haloferacaceae</taxon>
        <taxon>Haloquadratum</taxon>
    </lineage>
</organism>
<dbReference type="STRING" id="1238425.J07HQW2_03406"/>
<evidence type="ECO:0000313" key="2">
    <source>
        <dbReference type="Proteomes" id="UP000030710"/>
    </source>
</evidence>
<dbReference type="RefSeq" id="WP_021056384.1">
    <property type="nucleotide sequence ID" value="NZ_KE356561.1"/>
</dbReference>